<keyword evidence="3" id="KW-1133">Transmembrane helix</keyword>
<feature type="binding site" evidence="1">
    <location>
        <position position="410"/>
    </location>
    <ligand>
        <name>Mg(2+)</name>
        <dbReference type="ChEBI" id="CHEBI:18420"/>
        <label>1</label>
    </ligand>
</feature>
<proteinExistence type="predicted"/>
<evidence type="ECO:0000256" key="3">
    <source>
        <dbReference type="SAM" id="Phobius"/>
    </source>
</evidence>
<gene>
    <name evidence="4" type="ORF">BJG266_LOCUS18956</name>
    <name evidence="5" type="ORF">QVE165_LOCUS19587</name>
</gene>
<comment type="caution">
    <text evidence="4">The sequence shown here is derived from an EMBL/GenBank/DDBJ whole genome shotgun (WGS) entry which is preliminary data.</text>
</comment>
<feature type="binding site" evidence="1">
    <location>
        <position position="186"/>
    </location>
    <ligand>
        <name>Mg(2+)</name>
        <dbReference type="ChEBI" id="CHEBI:18420"/>
        <label>1</label>
    </ligand>
</feature>
<evidence type="ECO:0000313" key="7">
    <source>
        <dbReference type="Proteomes" id="UP000663877"/>
    </source>
</evidence>
<dbReference type="PANTHER" id="PTHR16222:SF28">
    <property type="entry name" value="ADP-RIBOSYLGLYCOHYDROLASE"/>
    <property type="match status" value="1"/>
</dbReference>
<protein>
    <recommendedName>
        <fullName evidence="8">ADP-ribosylglycohydrolase-like protein</fullName>
    </recommendedName>
</protein>
<keyword evidence="6" id="KW-1185">Reference proteome</keyword>
<dbReference type="SUPFAM" id="SSF101478">
    <property type="entry name" value="ADP-ribosylglycohydrolase"/>
    <property type="match status" value="1"/>
</dbReference>
<dbReference type="Pfam" id="PF03747">
    <property type="entry name" value="ADP_ribosyl_GH"/>
    <property type="match status" value="1"/>
</dbReference>
<feature type="compositionally biased region" description="Basic and acidic residues" evidence="2">
    <location>
        <begin position="1"/>
        <end position="24"/>
    </location>
</feature>
<dbReference type="PANTHER" id="PTHR16222">
    <property type="entry name" value="ADP-RIBOSYLGLYCOHYDROLASE"/>
    <property type="match status" value="1"/>
</dbReference>
<evidence type="ECO:0000313" key="6">
    <source>
        <dbReference type="Proteomes" id="UP000663832"/>
    </source>
</evidence>
<dbReference type="InterPro" id="IPR036705">
    <property type="entry name" value="Ribosyl_crysJ1_sf"/>
</dbReference>
<feature type="binding site" evidence="1">
    <location>
        <position position="184"/>
    </location>
    <ligand>
        <name>Mg(2+)</name>
        <dbReference type="ChEBI" id="CHEBI:18420"/>
        <label>1</label>
    </ligand>
</feature>
<evidence type="ECO:0000256" key="1">
    <source>
        <dbReference type="PIRSR" id="PIRSR605502-1"/>
    </source>
</evidence>
<feature type="transmembrane region" description="Helical" evidence="3">
    <location>
        <begin position="1068"/>
        <end position="1086"/>
    </location>
</feature>
<accession>A0A814KXF4</accession>
<feature type="compositionally biased region" description="Polar residues" evidence="2">
    <location>
        <begin position="25"/>
        <end position="76"/>
    </location>
</feature>
<dbReference type="EMBL" id="CAJNOI010000099">
    <property type="protein sequence ID" value="CAF1057258.1"/>
    <property type="molecule type" value="Genomic_DNA"/>
</dbReference>
<dbReference type="GO" id="GO:0046872">
    <property type="term" value="F:metal ion binding"/>
    <property type="evidence" value="ECO:0007669"/>
    <property type="project" value="UniProtKB-KW"/>
</dbReference>
<sequence length="1087" mass="122557">MSDTVNNREESRNESNEVHDRRSSIDNNGIQQGNNRDTIFNDNVGTATNSIRDISSDTNTNPSHDVNLNMSSNSGEDNSHTSSGRRSSSHSDDYKRSDGTDISYGSNEPDLLESILKNKTNQHLIDRLLGCAYGQALGDAYGLSTEFETRDIVARNYPDKKKLIPYPNYILTHHSSRWTRGDWTDDTDQWILILETLTEHDGDVTVFARKLKTWINRGYPELGDYGGMGLGANVSQVVNSNNYLTHPLKASEVVWERGGRQAAPNGAVMRCSASAFVHFNDLEKVKSTAILMCKTTHFDPRCIASCLAVCLTIAYLLREESVNDDIESLITRVQKETIDILGDSFIPEDREAFLWHTDQARTLEELNFDEPRSIGYTYKCLAAGFYGLRSTRSFEETLNDLIRYGGDADTNGAVCGTMYGARYGYKKLPYQWLRAMPFKKCRIANCYVWNTSQGILPWESYLQLGHIQRPLGLVLNQSSITHHHFSVGYLCLQSFMYDEAQDAFNLALNVTPTFIEAHIGKILACKHALWSDTDFECGLAAYNAAQNMLKTSNIMLSPLQSSLLSTAYLWYSNKSSIAAGELAFSSSIGNLSQAYPNETDIKVLWGLSLLNVAYQHEFESEMEPAPMLKSRETLKAALKDEPTHPGALHYLIHAYDVDHVNTAEKAADYAVMYNTTVLTLSHAQHMPGHIWMRTGAWLLAMGADTTAIQVSLGLCATKILNRHTLILSPDLESVLTIFNTTNQTLSFLKCDGENRAHSTEWLSYSRLQTGDWLGSISLTHNLFIADNKSLLTPNHYLPFAYRAQARTIVDIFFWSPYSNQFLNKIEPLLLFNKGQPLVLFGDNPSGWYPIWSEAAYRYVECLQLLTNFQTSNNKSGISSTIDKHLARFLILSNRTTPLSKYIANNILMMIPQVLGMRYYINGSWQECLNELNTATQLESAVVSSGNSPTLIFARSSELLAMHLLLIYEKYQEQLNSTNSSVYMLNGTQININNFPLIALDLYKKADQIAPNRAINTLGMARCNAHLHQESIAVSLYQQLYMQMTTFNNSDDYFLKEANQYLDHHNSAINFRFSPILIIFSLFCFIFK</sequence>
<dbReference type="Proteomes" id="UP000663832">
    <property type="component" value="Unassembled WGS sequence"/>
</dbReference>
<evidence type="ECO:0000313" key="4">
    <source>
        <dbReference type="EMBL" id="CAF1057258.1"/>
    </source>
</evidence>
<feature type="compositionally biased region" description="Basic and acidic residues" evidence="2">
    <location>
        <begin position="89"/>
        <end position="99"/>
    </location>
</feature>
<dbReference type="AlphaFoldDB" id="A0A814KXF4"/>
<feature type="binding site" evidence="1">
    <location>
        <position position="407"/>
    </location>
    <ligand>
        <name>Mg(2+)</name>
        <dbReference type="ChEBI" id="CHEBI:18420"/>
        <label>1</label>
    </ligand>
</feature>
<name>A0A814KXF4_9BILA</name>
<evidence type="ECO:0008006" key="8">
    <source>
        <dbReference type="Google" id="ProtNLM"/>
    </source>
</evidence>
<comment type="cofactor">
    <cofactor evidence="1">
        <name>Mg(2+)</name>
        <dbReference type="ChEBI" id="CHEBI:18420"/>
    </cofactor>
    <text evidence="1">Binds 2 magnesium ions per subunit.</text>
</comment>
<dbReference type="InterPro" id="IPR050792">
    <property type="entry name" value="ADP-ribosylglycohydrolase"/>
</dbReference>
<keyword evidence="1" id="KW-0460">Magnesium</keyword>
<dbReference type="InterPro" id="IPR005502">
    <property type="entry name" value="Ribosyl_crysJ1"/>
</dbReference>
<evidence type="ECO:0000313" key="5">
    <source>
        <dbReference type="EMBL" id="CAF1087711.1"/>
    </source>
</evidence>
<dbReference type="EMBL" id="CAJNOM010000120">
    <property type="protein sequence ID" value="CAF1087711.1"/>
    <property type="molecule type" value="Genomic_DNA"/>
</dbReference>
<evidence type="ECO:0000256" key="2">
    <source>
        <dbReference type="SAM" id="MobiDB-lite"/>
    </source>
</evidence>
<keyword evidence="3" id="KW-0472">Membrane</keyword>
<feature type="binding site" evidence="1">
    <location>
        <position position="185"/>
    </location>
    <ligand>
        <name>Mg(2+)</name>
        <dbReference type="ChEBI" id="CHEBI:18420"/>
        <label>1</label>
    </ligand>
</feature>
<dbReference type="OrthoDB" id="9988177at2759"/>
<feature type="region of interest" description="Disordered" evidence="2">
    <location>
        <begin position="1"/>
        <end position="106"/>
    </location>
</feature>
<keyword evidence="3" id="KW-0812">Transmembrane</keyword>
<keyword evidence="1" id="KW-0479">Metal-binding</keyword>
<feature type="binding site" evidence="1">
    <location>
        <position position="409"/>
    </location>
    <ligand>
        <name>Mg(2+)</name>
        <dbReference type="ChEBI" id="CHEBI:18420"/>
        <label>1</label>
    </ligand>
</feature>
<organism evidence="4 7">
    <name type="scientific">Adineta steineri</name>
    <dbReference type="NCBI Taxonomy" id="433720"/>
    <lineage>
        <taxon>Eukaryota</taxon>
        <taxon>Metazoa</taxon>
        <taxon>Spiralia</taxon>
        <taxon>Gnathifera</taxon>
        <taxon>Rotifera</taxon>
        <taxon>Eurotatoria</taxon>
        <taxon>Bdelloidea</taxon>
        <taxon>Adinetida</taxon>
        <taxon>Adinetidae</taxon>
        <taxon>Adineta</taxon>
    </lineage>
</organism>
<reference evidence="4" key="1">
    <citation type="submission" date="2021-02" db="EMBL/GenBank/DDBJ databases">
        <authorList>
            <person name="Nowell W R."/>
        </authorList>
    </citation>
    <scope>NUCLEOTIDE SEQUENCE</scope>
</reference>
<dbReference type="Proteomes" id="UP000663877">
    <property type="component" value="Unassembled WGS sequence"/>
</dbReference>
<dbReference type="Gene3D" id="1.10.4080.10">
    <property type="entry name" value="ADP-ribosylation/Crystallin J1"/>
    <property type="match status" value="1"/>
</dbReference>